<dbReference type="AlphaFoldDB" id="A0A0V0R8L6"/>
<gene>
    <name evidence="3" type="ORF">PPERSA_12187</name>
</gene>
<comment type="caution">
    <text evidence="3">The sequence shown here is derived from an EMBL/GenBank/DDBJ whole genome shotgun (WGS) entry which is preliminary data.</text>
</comment>
<evidence type="ECO:0000313" key="3">
    <source>
        <dbReference type="EMBL" id="KRX10836.1"/>
    </source>
</evidence>
<feature type="compositionally biased region" description="Basic and acidic residues" evidence="2">
    <location>
        <begin position="10"/>
        <end position="23"/>
    </location>
</feature>
<organism evidence="3 4">
    <name type="scientific">Pseudocohnilembus persalinus</name>
    <name type="common">Ciliate</name>
    <dbReference type="NCBI Taxonomy" id="266149"/>
    <lineage>
        <taxon>Eukaryota</taxon>
        <taxon>Sar</taxon>
        <taxon>Alveolata</taxon>
        <taxon>Ciliophora</taxon>
        <taxon>Intramacronucleata</taxon>
        <taxon>Oligohymenophorea</taxon>
        <taxon>Scuticociliatia</taxon>
        <taxon>Philasterida</taxon>
        <taxon>Pseudocohnilembidae</taxon>
        <taxon>Pseudocohnilembus</taxon>
    </lineage>
</organism>
<feature type="coiled-coil region" evidence="1">
    <location>
        <begin position="183"/>
        <end position="210"/>
    </location>
</feature>
<feature type="compositionally biased region" description="Acidic residues" evidence="2">
    <location>
        <begin position="24"/>
        <end position="49"/>
    </location>
</feature>
<name>A0A0V0R8L6_PSEPJ</name>
<dbReference type="InParanoid" id="A0A0V0R8L6"/>
<protein>
    <submittedName>
        <fullName evidence="3">Uncharacterized protein</fullName>
    </submittedName>
</protein>
<dbReference type="EMBL" id="LDAU01000018">
    <property type="protein sequence ID" value="KRX10836.1"/>
    <property type="molecule type" value="Genomic_DNA"/>
</dbReference>
<reference evidence="3 4" key="1">
    <citation type="journal article" date="2015" name="Sci. Rep.">
        <title>Genome of the facultative scuticociliatosis pathogen Pseudocohnilembus persalinus provides insight into its virulence through horizontal gene transfer.</title>
        <authorList>
            <person name="Xiong J."/>
            <person name="Wang G."/>
            <person name="Cheng J."/>
            <person name="Tian M."/>
            <person name="Pan X."/>
            <person name="Warren A."/>
            <person name="Jiang C."/>
            <person name="Yuan D."/>
            <person name="Miao W."/>
        </authorList>
    </citation>
    <scope>NUCLEOTIDE SEQUENCE [LARGE SCALE GENOMIC DNA]</scope>
    <source>
        <strain evidence="3">36N120E</strain>
    </source>
</reference>
<feature type="region of interest" description="Disordered" evidence="2">
    <location>
        <begin position="1"/>
        <end position="67"/>
    </location>
</feature>
<accession>A0A0V0R8L6</accession>
<feature type="region of interest" description="Disordered" evidence="2">
    <location>
        <begin position="266"/>
        <end position="331"/>
    </location>
</feature>
<evidence type="ECO:0000256" key="1">
    <source>
        <dbReference type="SAM" id="Coils"/>
    </source>
</evidence>
<dbReference type="Proteomes" id="UP000054937">
    <property type="component" value="Unassembled WGS sequence"/>
</dbReference>
<sequence>MKQIISQKNKVKDKDKNKKKVNDEYSESDEYDEYSESGEYDENSESDGYDDQKCEKQENEEENKNLNNDQIAYLDMDDMNNKLQNNGIYDIFGFEKVFKILQQLFETKEGKTKPRIKIDFLKPQILIENPGQKSDQQYGAFVLDNDIKSNCQKKLANFNFEDKDEEQNEKIIEQEKIIKCLICEKNMEQIKNLNKCLENYKIQIQEKEQIIFNCQQCYKNVFIVNEDSFYYCQQCFNGKNDQLFQQNIQIQCGKCIDINQISKKQKENEEKNEEYAIQSEGNESNESSDYDSESESQSEEYDSYDDSYDEDEDENEDEDDDDRHQEQKKYS</sequence>
<feature type="compositionally biased region" description="Acidic residues" evidence="2">
    <location>
        <begin position="286"/>
        <end position="321"/>
    </location>
</feature>
<feature type="compositionally biased region" description="Basic and acidic residues" evidence="2">
    <location>
        <begin position="322"/>
        <end position="331"/>
    </location>
</feature>
<evidence type="ECO:0000256" key="2">
    <source>
        <dbReference type="SAM" id="MobiDB-lite"/>
    </source>
</evidence>
<keyword evidence="1" id="KW-0175">Coiled coil</keyword>
<evidence type="ECO:0000313" key="4">
    <source>
        <dbReference type="Proteomes" id="UP000054937"/>
    </source>
</evidence>
<proteinExistence type="predicted"/>
<keyword evidence="4" id="KW-1185">Reference proteome</keyword>